<evidence type="ECO:0000256" key="6">
    <source>
        <dbReference type="SAM" id="Coils"/>
    </source>
</evidence>
<dbReference type="GO" id="GO:0008409">
    <property type="term" value="F:5'-3' exonuclease activity"/>
    <property type="evidence" value="ECO:0007669"/>
    <property type="project" value="InterPro"/>
</dbReference>
<feature type="coiled-coil region" evidence="6">
    <location>
        <begin position="420"/>
        <end position="447"/>
    </location>
</feature>
<keyword evidence="6" id="KW-0175">Coiled coil</keyword>
<dbReference type="SUPFAM" id="SSF64182">
    <property type="entry name" value="DHH phosphoesterases"/>
    <property type="match status" value="1"/>
</dbReference>
<gene>
    <name evidence="11" type="ORF">GGQ92_000677</name>
</gene>
<keyword evidence="5 11" id="KW-0269">Exonuclease</keyword>
<dbReference type="EMBL" id="JACHON010000001">
    <property type="protein sequence ID" value="MBB6511910.1"/>
    <property type="molecule type" value="Genomic_DNA"/>
</dbReference>
<dbReference type="InterPro" id="IPR001667">
    <property type="entry name" value="DDH_dom"/>
</dbReference>
<reference evidence="11 12" key="1">
    <citation type="submission" date="2020-08" db="EMBL/GenBank/DDBJ databases">
        <title>Genomic Encyclopedia of Type Strains, Phase IV (KMG-IV): sequencing the most valuable type-strain genomes for metagenomic binning, comparative biology and taxonomic classification.</title>
        <authorList>
            <person name="Goeker M."/>
        </authorList>
    </citation>
    <scope>NUCLEOTIDE SEQUENCE [LARGE SCALE GENOMIC DNA]</scope>
    <source>
        <strain evidence="11 12">DSM 11805</strain>
    </source>
</reference>
<dbReference type="NCBIfam" id="TIGR00644">
    <property type="entry name" value="recJ"/>
    <property type="match status" value="1"/>
</dbReference>
<evidence type="ECO:0000256" key="1">
    <source>
        <dbReference type="ARBA" id="ARBA00005915"/>
    </source>
</evidence>
<feature type="domain" description="DDH" evidence="7">
    <location>
        <begin position="82"/>
        <end position="225"/>
    </location>
</feature>
<dbReference type="InterPro" id="IPR018779">
    <property type="entry name" value="RecJ_C"/>
</dbReference>
<sequence>MLASQSKWIFTYNDNQNTEKQPWSLEVEPIVKQMLYQRGVTTDEEAELFLNPTLAALHHSNLLDSIDKAVERVKTAIEKGESILVYGDYDADGVTSTAVMVEALRQSGAMCDYYIPNRFTEGYGPNEEAFREAHRQGFQLIITVDNGIAAVKEVDIANELGLDVIITDHHELQETLPNAYAIIHPKCSPDYPFKELAGVGVAFKFATHLLGDVPKELLDLVSIGTVADLVPLKDENRILVHYGLKQLKSTKRPGLVALKNASKLQDDVTEEDIGFRIAPRLNAVGRLQDANVAVDLLLTDNPEEAEELAGYVQELNTERQQIVTQITKEAKEMIETDSKHKDSSVIIIAKEGWNQGVLGIVASRLVETFRKPAIVLSILPDSNQAKGSARSIEAFDLFENCMKVKDLFDQFGGHAMAAGMTISLENIDRLREELSALADELVSEEDAKPVISIDQTVEVKDITLDMLKQLEKFAPYGMGNPKPIFHLVAIPSDMRQIGASKNHLKFKLNDQDAEIDGIGFGFGHLTDSIAPFTEVEVVGELTINEWNGIKKPQLSLKDVSVSDWQLFDYRRMKNWYTKISNEEDSYFVAFREDTNIEQIPVISSPSQLYELDAPVKNLYLLDYPKRLLELQNFLKKVTFQKLTVCFQATDDAFFHSIPTKEEFKWLYQLIRKRNYFDYKIDAPKLAKYKGWRLDKIKFMFQVFYELGFVTKQDHVIVPTPNPSKKDLETSTLYQEKLKAMDVEELLLYSSYVDLKKWLNEQIESELPKEEMAYGL</sequence>
<dbReference type="InterPro" id="IPR041122">
    <property type="entry name" value="RecJ_OB"/>
</dbReference>
<organism evidence="11 12">
    <name type="scientific">Gracilibacillus halotolerans</name>
    <dbReference type="NCBI Taxonomy" id="74386"/>
    <lineage>
        <taxon>Bacteria</taxon>
        <taxon>Bacillati</taxon>
        <taxon>Bacillota</taxon>
        <taxon>Bacilli</taxon>
        <taxon>Bacillales</taxon>
        <taxon>Bacillaceae</taxon>
        <taxon>Gracilibacillus</taxon>
    </lineage>
</organism>
<feature type="domain" description="Single-stranded-DNA-specific exonuclease RecJ C-terminal" evidence="9">
    <location>
        <begin position="565"/>
        <end position="758"/>
    </location>
</feature>
<proteinExistence type="inferred from homology"/>
<evidence type="ECO:0000313" key="12">
    <source>
        <dbReference type="Proteomes" id="UP000572212"/>
    </source>
</evidence>
<evidence type="ECO:0000259" key="8">
    <source>
        <dbReference type="Pfam" id="PF02272"/>
    </source>
</evidence>
<dbReference type="Proteomes" id="UP000572212">
    <property type="component" value="Unassembled WGS sequence"/>
</dbReference>
<dbReference type="GO" id="GO:0006310">
    <property type="term" value="P:DNA recombination"/>
    <property type="evidence" value="ECO:0007669"/>
    <property type="project" value="InterPro"/>
</dbReference>
<dbReference type="Pfam" id="PF10141">
    <property type="entry name" value="ssDNA-exonuc_C"/>
    <property type="match status" value="1"/>
</dbReference>
<dbReference type="Pfam" id="PF01368">
    <property type="entry name" value="DHH"/>
    <property type="match status" value="1"/>
</dbReference>
<evidence type="ECO:0000313" key="11">
    <source>
        <dbReference type="EMBL" id="MBB6511910.1"/>
    </source>
</evidence>
<evidence type="ECO:0000259" key="9">
    <source>
        <dbReference type="Pfam" id="PF10141"/>
    </source>
</evidence>
<dbReference type="InterPro" id="IPR051673">
    <property type="entry name" value="SSDNA_exonuclease_RecJ"/>
</dbReference>
<evidence type="ECO:0000256" key="5">
    <source>
        <dbReference type="ARBA" id="ARBA00022839"/>
    </source>
</evidence>
<keyword evidence="4 11" id="KW-0378">Hydrolase</keyword>
<feature type="domain" description="DHHA1" evidence="8">
    <location>
        <begin position="344"/>
        <end position="437"/>
    </location>
</feature>
<dbReference type="GO" id="GO:0003676">
    <property type="term" value="F:nucleic acid binding"/>
    <property type="evidence" value="ECO:0007669"/>
    <property type="project" value="InterPro"/>
</dbReference>
<keyword evidence="12" id="KW-1185">Reference proteome</keyword>
<evidence type="ECO:0000259" key="10">
    <source>
        <dbReference type="Pfam" id="PF17768"/>
    </source>
</evidence>
<dbReference type="InterPro" id="IPR003156">
    <property type="entry name" value="DHHA1_dom"/>
</dbReference>
<accession>A0A841RD70</accession>
<dbReference type="InterPro" id="IPR004610">
    <property type="entry name" value="RecJ"/>
</dbReference>
<dbReference type="Gene3D" id="3.90.1640.30">
    <property type="match status" value="1"/>
</dbReference>
<evidence type="ECO:0000259" key="7">
    <source>
        <dbReference type="Pfam" id="PF01368"/>
    </source>
</evidence>
<dbReference type="Pfam" id="PF17768">
    <property type="entry name" value="RecJ_OB"/>
    <property type="match status" value="1"/>
</dbReference>
<dbReference type="PANTHER" id="PTHR30255">
    <property type="entry name" value="SINGLE-STRANDED-DNA-SPECIFIC EXONUCLEASE RECJ"/>
    <property type="match status" value="1"/>
</dbReference>
<dbReference type="PANTHER" id="PTHR30255:SF2">
    <property type="entry name" value="SINGLE-STRANDED-DNA-SPECIFIC EXONUCLEASE RECJ"/>
    <property type="match status" value="1"/>
</dbReference>
<comment type="caution">
    <text evidence="11">The sequence shown here is derived from an EMBL/GenBank/DDBJ whole genome shotgun (WGS) entry which is preliminary data.</text>
</comment>
<dbReference type="Pfam" id="PF02272">
    <property type="entry name" value="DHHA1"/>
    <property type="match status" value="1"/>
</dbReference>
<comment type="similarity">
    <text evidence="1">Belongs to the RecJ family.</text>
</comment>
<evidence type="ECO:0000256" key="4">
    <source>
        <dbReference type="ARBA" id="ARBA00022801"/>
    </source>
</evidence>
<feature type="domain" description="RecJ OB" evidence="10">
    <location>
        <begin position="453"/>
        <end position="558"/>
    </location>
</feature>
<evidence type="ECO:0000256" key="3">
    <source>
        <dbReference type="ARBA" id="ARBA00022722"/>
    </source>
</evidence>
<protein>
    <recommendedName>
        <fullName evidence="2">Single-stranded-DNA-specific exonuclease RecJ</fullName>
    </recommendedName>
</protein>
<keyword evidence="3" id="KW-0540">Nuclease</keyword>
<dbReference type="Gene3D" id="3.10.310.30">
    <property type="match status" value="1"/>
</dbReference>
<dbReference type="AlphaFoldDB" id="A0A841RD70"/>
<dbReference type="InterPro" id="IPR038763">
    <property type="entry name" value="DHH_sf"/>
</dbReference>
<dbReference type="RefSeq" id="WP_184244556.1">
    <property type="nucleotide sequence ID" value="NZ_BAAACU010000022.1"/>
</dbReference>
<name>A0A841RD70_9BACI</name>
<dbReference type="GO" id="GO:0006281">
    <property type="term" value="P:DNA repair"/>
    <property type="evidence" value="ECO:0007669"/>
    <property type="project" value="InterPro"/>
</dbReference>
<evidence type="ECO:0000256" key="2">
    <source>
        <dbReference type="ARBA" id="ARBA00019841"/>
    </source>
</evidence>